<feature type="transmembrane region" description="Helical" evidence="1">
    <location>
        <begin position="41"/>
        <end position="63"/>
    </location>
</feature>
<evidence type="ECO:0000313" key="3">
    <source>
        <dbReference type="Proteomes" id="UP000053732"/>
    </source>
</evidence>
<dbReference type="AlphaFoldDB" id="A0A0G4PQD5"/>
<keyword evidence="1" id="KW-0472">Membrane</keyword>
<gene>
    <name evidence="2" type="ORF">PCAMFM013_S027g000040</name>
</gene>
<protein>
    <submittedName>
        <fullName evidence="2">Str. FM013</fullName>
    </submittedName>
</protein>
<sequence>MFFCGYSLAAPVPLAHRGNDDGVVVEFLPLAFEKGAGTALKIGGVVLLFIVLRDLFAFFFWWLRLEVSRARGKPDE</sequence>
<evidence type="ECO:0000256" key="1">
    <source>
        <dbReference type="SAM" id="Phobius"/>
    </source>
</evidence>
<keyword evidence="1" id="KW-1133">Transmembrane helix</keyword>
<organism evidence="2 3">
    <name type="scientific">Penicillium camemberti (strain FM 013)</name>
    <dbReference type="NCBI Taxonomy" id="1429867"/>
    <lineage>
        <taxon>Eukaryota</taxon>
        <taxon>Fungi</taxon>
        <taxon>Dikarya</taxon>
        <taxon>Ascomycota</taxon>
        <taxon>Pezizomycotina</taxon>
        <taxon>Eurotiomycetes</taxon>
        <taxon>Eurotiomycetidae</taxon>
        <taxon>Eurotiales</taxon>
        <taxon>Aspergillaceae</taxon>
        <taxon>Penicillium</taxon>
    </lineage>
</organism>
<keyword evidence="3" id="KW-1185">Reference proteome</keyword>
<keyword evidence="1" id="KW-0812">Transmembrane</keyword>
<name>A0A0G4PQD5_PENC3</name>
<dbReference type="EMBL" id="HG793160">
    <property type="protein sequence ID" value="CRL28351.1"/>
    <property type="molecule type" value="Genomic_DNA"/>
</dbReference>
<dbReference type="Proteomes" id="UP000053732">
    <property type="component" value="Unassembled WGS sequence"/>
</dbReference>
<accession>A0A0G4PQD5</accession>
<reference evidence="2 3" key="1">
    <citation type="journal article" date="2014" name="Nat. Commun.">
        <title>Multiple recent horizontal transfers of a large genomic region in cheese making fungi.</title>
        <authorList>
            <person name="Cheeseman K."/>
            <person name="Ropars J."/>
            <person name="Renault P."/>
            <person name="Dupont J."/>
            <person name="Gouzy J."/>
            <person name="Branca A."/>
            <person name="Abraham A.L."/>
            <person name="Ceppi M."/>
            <person name="Conseiller E."/>
            <person name="Debuchy R."/>
            <person name="Malagnac F."/>
            <person name="Goarin A."/>
            <person name="Silar P."/>
            <person name="Lacoste S."/>
            <person name="Sallet E."/>
            <person name="Bensimon A."/>
            <person name="Giraud T."/>
            <person name="Brygoo Y."/>
        </authorList>
    </citation>
    <scope>NUCLEOTIDE SEQUENCE [LARGE SCALE GENOMIC DNA]</scope>
    <source>
        <strain evidence="3">FM 013</strain>
    </source>
</reference>
<proteinExistence type="predicted"/>
<evidence type="ECO:0000313" key="2">
    <source>
        <dbReference type="EMBL" id="CRL28351.1"/>
    </source>
</evidence>